<keyword evidence="2" id="KW-0548">Nucleotidyltransferase</keyword>
<evidence type="ECO:0000256" key="1">
    <source>
        <dbReference type="ARBA" id="ARBA00022679"/>
    </source>
</evidence>
<dbReference type="GO" id="GO:0016740">
    <property type="term" value="F:transferase activity"/>
    <property type="evidence" value="ECO:0007669"/>
    <property type="project" value="UniProtKB-KW"/>
</dbReference>
<comment type="caution">
    <text evidence="4">The sequence shown here is derived from an EMBL/GenBank/DDBJ whole genome shotgun (WGS) entry which is preliminary data.</text>
</comment>
<dbReference type="SUPFAM" id="SSF53448">
    <property type="entry name" value="Nucleotide-diphospho-sugar transferases"/>
    <property type="match status" value="1"/>
</dbReference>
<dbReference type="InterPro" id="IPR025877">
    <property type="entry name" value="MobA-like_NTP_Trfase"/>
</dbReference>
<dbReference type="Gene3D" id="3.90.550.10">
    <property type="entry name" value="Spore Coat Polysaccharide Biosynthesis Protein SpsA, Chain A"/>
    <property type="match status" value="1"/>
</dbReference>
<evidence type="ECO:0000256" key="2">
    <source>
        <dbReference type="ARBA" id="ARBA00022695"/>
    </source>
</evidence>
<name>A0ABW5MYX7_9FLAO</name>
<gene>
    <name evidence="4" type="ORF">ACFSQJ_13860</name>
</gene>
<dbReference type="CDD" id="cd02523">
    <property type="entry name" value="PC_cytidylyltransferase"/>
    <property type="match status" value="1"/>
</dbReference>
<protein>
    <submittedName>
        <fullName evidence="4">NTP transferase domain-containing protein</fullName>
    </submittedName>
</protein>
<keyword evidence="1 4" id="KW-0808">Transferase</keyword>
<dbReference type="RefSeq" id="WP_377767565.1">
    <property type="nucleotide sequence ID" value="NZ_JBHULB010000017.1"/>
</dbReference>
<dbReference type="Proteomes" id="UP001597526">
    <property type="component" value="Unassembled WGS sequence"/>
</dbReference>
<dbReference type="PANTHER" id="PTHR43584">
    <property type="entry name" value="NUCLEOTIDYL TRANSFERASE"/>
    <property type="match status" value="1"/>
</dbReference>
<organism evidence="4 5">
    <name type="scientific">Croceitalea marina</name>
    <dbReference type="NCBI Taxonomy" id="1775166"/>
    <lineage>
        <taxon>Bacteria</taxon>
        <taxon>Pseudomonadati</taxon>
        <taxon>Bacteroidota</taxon>
        <taxon>Flavobacteriia</taxon>
        <taxon>Flavobacteriales</taxon>
        <taxon>Flavobacteriaceae</taxon>
        <taxon>Croceitalea</taxon>
    </lineage>
</organism>
<proteinExistence type="predicted"/>
<evidence type="ECO:0000313" key="5">
    <source>
        <dbReference type="Proteomes" id="UP001597526"/>
    </source>
</evidence>
<dbReference type="PANTHER" id="PTHR43584:SF8">
    <property type="entry name" value="N-ACETYLMURAMATE ALPHA-1-PHOSPHATE URIDYLYLTRANSFERASE"/>
    <property type="match status" value="1"/>
</dbReference>
<dbReference type="InterPro" id="IPR029044">
    <property type="entry name" value="Nucleotide-diphossugar_trans"/>
</dbReference>
<keyword evidence="5" id="KW-1185">Reference proteome</keyword>
<dbReference type="EMBL" id="JBHULB010000017">
    <property type="protein sequence ID" value="MFD2588026.1"/>
    <property type="molecule type" value="Genomic_DNA"/>
</dbReference>
<dbReference type="InterPro" id="IPR050065">
    <property type="entry name" value="GlmU-like"/>
</dbReference>
<sequence>MVAVIMAAGKGSRLGEYTTDLPKSLLPLDYNGNTLLDYNLRVLEKIGIQKILVVTGFNSQLIEKHIENNAKVEIIYNPFWNYCNVLGSLYMALGHIKEDFLFLHADTLADYEIWQMLTESNGDMVLPYENKECGDEEMKVVLDNNNNLLDITKEVAPEKAQGEFLGIAKFSKETIPYFKNRAEELFKTGNLNYYMESVVQSAIDNDSIFIKVLDILKYKFVEVDFEEDYLRAKELFGS</sequence>
<evidence type="ECO:0000313" key="4">
    <source>
        <dbReference type="EMBL" id="MFD2588026.1"/>
    </source>
</evidence>
<reference evidence="5" key="1">
    <citation type="journal article" date="2019" name="Int. J. Syst. Evol. Microbiol.">
        <title>The Global Catalogue of Microorganisms (GCM) 10K type strain sequencing project: providing services to taxonomists for standard genome sequencing and annotation.</title>
        <authorList>
            <consortium name="The Broad Institute Genomics Platform"/>
            <consortium name="The Broad Institute Genome Sequencing Center for Infectious Disease"/>
            <person name="Wu L."/>
            <person name="Ma J."/>
        </authorList>
    </citation>
    <scope>NUCLEOTIDE SEQUENCE [LARGE SCALE GENOMIC DNA]</scope>
    <source>
        <strain evidence="5">KCTC 52368</strain>
    </source>
</reference>
<feature type="domain" description="MobA-like NTP transferase" evidence="3">
    <location>
        <begin position="3"/>
        <end position="132"/>
    </location>
</feature>
<dbReference type="Pfam" id="PF12804">
    <property type="entry name" value="NTP_transf_3"/>
    <property type="match status" value="1"/>
</dbReference>
<accession>A0ABW5MYX7</accession>
<evidence type="ECO:0000259" key="3">
    <source>
        <dbReference type="Pfam" id="PF12804"/>
    </source>
</evidence>